<dbReference type="FunFam" id="1.20.1250.20:FF:000197">
    <property type="entry name" value="Siderophore iron transporter 1"/>
    <property type="match status" value="1"/>
</dbReference>
<dbReference type="STRING" id="50376.A0A517LHU2"/>
<dbReference type="AlphaFoldDB" id="A0A517LHU2"/>
<proteinExistence type="inferred from homology"/>
<accession>A0A517LHU2</accession>
<dbReference type="Proteomes" id="UP000316270">
    <property type="component" value="Chromosome 12"/>
</dbReference>
<evidence type="ECO:0000256" key="8">
    <source>
        <dbReference type="SAM" id="MobiDB-lite"/>
    </source>
</evidence>
<dbReference type="InterPro" id="IPR036259">
    <property type="entry name" value="MFS_trans_sf"/>
</dbReference>
<feature type="region of interest" description="Disordered" evidence="8">
    <location>
        <begin position="1"/>
        <end position="27"/>
    </location>
</feature>
<comment type="similarity">
    <text evidence="2">Belongs to the major facilitator superfamily.</text>
</comment>
<feature type="transmembrane region" description="Helical" evidence="9">
    <location>
        <begin position="470"/>
        <end position="498"/>
    </location>
</feature>
<dbReference type="GO" id="GO:0005886">
    <property type="term" value="C:plasma membrane"/>
    <property type="evidence" value="ECO:0007669"/>
    <property type="project" value="TreeGrafter"/>
</dbReference>
<reference evidence="10 11" key="1">
    <citation type="submission" date="2019-07" db="EMBL/GenBank/DDBJ databases">
        <title>Finished genome of Venturia effusa.</title>
        <authorList>
            <person name="Young C.A."/>
            <person name="Cox M.P."/>
            <person name="Ganley A.R.D."/>
            <person name="David W.J."/>
        </authorList>
    </citation>
    <scope>NUCLEOTIDE SEQUENCE [LARGE SCALE GENOMIC DNA]</scope>
    <source>
        <strain evidence="11">albino</strain>
    </source>
</reference>
<evidence type="ECO:0000256" key="6">
    <source>
        <dbReference type="ARBA" id="ARBA00023065"/>
    </source>
</evidence>
<evidence type="ECO:0008006" key="12">
    <source>
        <dbReference type="Google" id="ProtNLM"/>
    </source>
</evidence>
<evidence type="ECO:0000256" key="9">
    <source>
        <dbReference type="SAM" id="Phobius"/>
    </source>
</evidence>
<keyword evidence="5 9" id="KW-1133">Transmembrane helix</keyword>
<evidence type="ECO:0000256" key="1">
    <source>
        <dbReference type="ARBA" id="ARBA00004141"/>
    </source>
</evidence>
<evidence type="ECO:0000313" key="11">
    <source>
        <dbReference type="Proteomes" id="UP000316270"/>
    </source>
</evidence>
<sequence>MNHGTTVYPAEEPGFESQDPDFSETARLESLESIERAASTDDGTEQAGTKKIEAITSSWSRWGLIVAYVSLMLMANSTSLEVQVTSIMTPYATSAYSAHSMVSTISVIQGVVNSVIKPPMSKLADVFGRPESFSLAIFLYTIGYIQQAASNNVRTFASAQIFYSAGSQGLQMLQQIFAADTTDLVNRALVSTLFDTPFLWTVWAGAPIAQRILPNWRWGYGIWAIVLPILSTPLLLTLFLNQRKAKKLGLLPVSPNQGKSVIQVAKSLWFDLDIFGLLLLAAAISLILLPLTLAPRADGGWTNRSMIAMLIIGSVCLLAFPFWERRGRFAPKAFFPKELFHNRTVLAGLSIGFLYFMAFYLSVFPYFYSYLIIVQGKSVTAAGHITQIFSFTATISAIIVSLLIKYTAHYKYFIIFAACIYLIGMSAMYHYRTYNASTTTLVACQILIGIGGGVMHVTTQLGVQASASHAQVAAATAIFLTMVEIGGACGSAISGAIWSSNVPDKLVLYLPPDVRNQSLLIYGNITLASTGWPMGSPERDAINRAYQETMTMILTVAVCISAPLIPLSLCMKNYKLDRMTQVDPEDGNFDLDPLAADKGFSRSPGMPDLLTEMCPVFTAL</sequence>
<dbReference type="GO" id="GO:0015343">
    <property type="term" value="F:siderophore-iron transmembrane transporter activity"/>
    <property type="evidence" value="ECO:0007669"/>
    <property type="project" value="TreeGrafter"/>
</dbReference>
<feature type="transmembrane region" description="Helical" evidence="9">
    <location>
        <begin position="305"/>
        <end position="323"/>
    </location>
</feature>
<feature type="transmembrane region" description="Helical" evidence="9">
    <location>
        <begin position="549"/>
        <end position="569"/>
    </location>
</feature>
<dbReference type="PANTHER" id="PTHR23501">
    <property type="entry name" value="MAJOR FACILITATOR SUPERFAMILY"/>
    <property type="match status" value="1"/>
</dbReference>
<dbReference type="PANTHER" id="PTHR23501:SF87">
    <property type="entry name" value="SIDEROPHORE IRON TRANSPORTER 2"/>
    <property type="match status" value="1"/>
</dbReference>
<evidence type="ECO:0000256" key="5">
    <source>
        <dbReference type="ARBA" id="ARBA00022989"/>
    </source>
</evidence>
<dbReference type="EMBL" id="CP042196">
    <property type="protein sequence ID" value="QDS75197.1"/>
    <property type="molecule type" value="Genomic_DNA"/>
</dbReference>
<comment type="subcellular location">
    <subcellularLocation>
        <location evidence="1">Membrane</location>
        <topology evidence="1">Multi-pass membrane protein</topology>
    </subcellularLocation>
</comment>
<feature type="transmembrane region" description="Helical" evidence="9">
    <location>
        <begin position="437"/>
        <end position="458"/>
    </location>
</feature>
<keyword evidence="6" id="KW-0406">Ion transport</keyword>
<keyword evidence="7 9" id="KW-0472">Membrane</keyword>
<dbReference type="Pfam" id="PF07690">
    <property type="entry name" value="MFS_1"/>
    <property type="match status" value="1"/>
</dbReference>
<feature type="transmembrane region" description="Helical" evidence="9">
    <location>
        <begin position="344"/>
        <end position="368"/>
    </location>
</feature>
<dbReference type="InterPro" id="IPR011701">
    <property type="entry name" value="MFS"/>
</dbReference>
<protein>
    <recommendedName>
        <fullName evidence="12">Major facilitator superfamily (MFS) profile domain-containing protein</fullName>
    </recommendedName>
</protein>
<keyword evidence="3" id="KW-0813">Transport</keyword>
<organism evidence="10 11">
    <name type="scientific">Venturia effusa</name>
    <dbReference type="NCBI Taxonomy" id="50376"/>
    <lineage>
        <taxon>Eukaryota</taxon>
        <taxon>Fungi</taxon>
        <taxon>Dikarya</taxon>
        <taxon>Ascomycota</taxon>
        <taxon>Pezizomycotina</taxon>
        <taxon>Dothideomycetes</taxon>
        <taxon>Pleosporomycetidae</taxon>
        <taxon>Venturiales</taxon>
        <taxon>Venturiaceae</taxon>
        <taxon>Venturia</taxon>
    </lineage>
</organism>
<dbReference type="Gene3D" id="1.20.1250.20">
    <property type="entry name" value="MFS general substrate transporter like domains"/>
    <property type="match status" value="2"/>
</dbReference>
<feature type="transmembrane region" description="Helical" evidence="9">
    <location>
        <begin position="413"/>
        <end position="431"/>
    </location>
</feature>
<name>A0A517LHU2_9PEZI</name>
<evidence type="ECO:0000313" key="10">
    <source>
        <dbReference type="EMBL" id="QDS75197.1"/>
    </source>
</evidence>
<feature type="transmembrane region" description="Helical" evidence="9">
    <location>
        <begin position="274"/>
        <end position="293"/>
    </location>
</feature>
<dbReference type="SUPFAM" id="SSF103473">
    <property type="entry name" value="MFS general substrate transporter"/>
    <property type="match status" value="1"/>
</dbReference>
<feature type="transmembrane region" description="Helical" evidence="9">
    <location>
        <begin position="388"/>
        <end position="406"/>
    </location>
</feature>
<evidence type="ECO:0000256" key="4">
    <source>
        <dbReference type="ARBA" id="ARBA00022692"/>
    </source>
</evidence>
<keyword evidence="4 9" id="KW-0812">Transmembrane</keyword>
<keyword evidence="11" id="KW-1185">Reference proteome</keyword>
<gene>
    <name evidence="10" type="ORF">FKW77_008748</name>
</gene>
<evidence type="ECO:0000256" key="7">
    <source>
        <dbReference type="ARBA" id="ARBA00023136"/>
    </source>
</evidence>
<feature type="transmembrane region" description="Helical" evidence="9">
    <location>
        <begin position="218"/>
        <end position="240"/>
    </location>
</feature>
<dbReference type="OrthoDB" id="2241241at2759"/>
<evidence type="ECO:0000256" key="2">
    <source>
        <dbReference type="ARBA" id="ARBA00008335"/>
    </source>
</evidence>
<evidence type="ECO:0000256" key="3">
    <source>
        <dbReference type="ARBA" id="ARBA00022448"/>
    </source>
</evidence>